<gene>
    <name evidence="3" type="ORF">NEUTE1DRAFT_110080</name>
</gene>
<feature type="chain" id="PRO_5003375268" evidence="2">
    <location>
        <begin position="17"/>
        <end position="255"/>
    </location>
</feature>
<reference evidence="4" key="1">
    <citation type="journal article" date="2011" name="Genetics">
        <title>Massive changes in genome architecture accompany the transition to self-fertility in the filamentous fungus Neurospora tetrasperma.</title>
        <authorList>
            <person name="Ellison C.E."/>
            <person name="Stajich J.E."/>
            <person name="Jacobson D.J."/>
            <person name="Natvig D.O."/>
            <person name="Lapidus A."/>
            <person name="Foster B."/>
            <person name="Aerts A."/>
            <person name="Riley R."/>
            <person name="Lindquist E.A."/>
            <person name="Grigoriev I.V."/>
            <person name="Taylor J.W."/>
        </authorList>
    </citation>
    <scope>NUCLEOTIDE SEQUENCE [LARGE SCALE GENOMIC DNA]</scope>
    <source>
        <strain evidence="4">FGSC 2508 / P0657</strain>
    </source>
</reference>
<dbReference type="RefSeq" id="XP_009850985.1">
    <property type="nucleotide sequence ID" value="XM_009852683.1"/>
</dbReference>
<dbReference type="AlphaFoldDB" id="F8MMN2"/>
<evidence type="ECO:0000313" key="4">
    <source>
        <dbReference type="Proteomes" id="UP000008065"/>
    </source>
</evidence>
<accession>F8MMN2</accession>
<dbReference type="VEuPathDB" id="FungiDB:NEUTE1DRAFT_110080"/>
<feature type="compositionally biased region" description="Polar residues" evidence="1">
    <location>
        <begin position="218"/>
        <end position="227"/>
    </location>
</feature>
<organism evidence="3 4">
    <name type="scientific">Neurospora tetrasperma (strain FGSC 2508 / ATCC MYA-4615 / P0657)</name>
    <dbReference type="NCBI Taxonomy" id="510951"/>
    <lineage>
        <taxon>Eukaryota</taxon>
        <taxon>Fungi</taxon>
        <taxon>Dikarya</taxon>
        <taxon>Ascomycota</taxon>
        <taxon>Pezizomycotina</taxon>
        <taxon>Sordariomycetes</taxon>
        <taxon>Sordariomycetidae</taxon>
        <taxon>Sordariales</taxon>
        <taxon>Sordariaceae</taxon>
        <taxon>Neurospora</taxon>
    </lineage>
</organism>
<dbReference type="KEGG" id="nte:NEUTE1DRAFT110080"/>
<keyword evidence="2" id="KW-0732">Signal</keyword>
<evidence type="ECO:0000256" key="1">
    <source>
        <dbReference type="SAM" id="MobiDB-lite"/>
    </source>
</evidence>
<dbReference type="GeneID" id="20822489"/>
<evidence type="ECO:0000313" key="3">
    <source>
        <dbReference type="EMBL" id="EGO57906.1"/>
    </source>
</evidence>
<sequence>MVVRTVDALAVPLLLAVEDGVLVLGQHLGLGGHLSPPAFHRLDGLTLLGKSVLNGGDDVVNGPQSAALPELLELGHAPWDLPVCRDMISISVAYQRRPPERGLVNLKAPNIVVVVDVWGGELQPVRFVRMGPEGIAGIGAGGRSSSKQSRPKKSRAWTPLARSTVQPRGAPIFFVKFPGSVFSISCSHGTAHPAVRALSAADGHTDTGAPAALAPSVTEGTSSSNNHARPPNRLLYLRFPAINWNRRQTTPIPGH</sequence>
<feature type="signal peptide" evidence="2">
    <location>
        <begin position="1"/>
        <end position="16"/>
    </location>
</feature>
<feature type="region of interest" description="Disordered" evidence="1">
    <location>
        <begin position="202"/>
        <end position="231"/>
    </location>
</feature>
<dbReference type="Proteomes" id="UP000008065">
    <property type="component" value="Unassembled WGS sequence"/>
</dbReference>
<keyword evidence="4" id="KW-1185">Reference proteome</keyword>
<dbReference type="HOGENOM" id="CLU_1090274_0_0_1"/>
<proteinExistence type="predicted"/>
<name>F8MMN2_NEUT8</name>
<feature type="region of interest" description="Disordered" evidence="1">
    <location>
        <begin position="138"/>
        <end position="161"/>
    </location>
</feature>
<protein>
    <submittedName>
        <fullName evidence="3">Uncharacterized protein</fullName>
    </submittedName>
</protein>
<dbReference type="EMBL" id="GL891304">
    <property type="protein sequence ID" value="EGO57906.1"/>
    <property type="molecule type" value="Genomic_DNA"/>
</dbReference>
<evidence type="ECO:0000256" key="2">
    <source>
        <dbReference type="SAM" id="SignalP"/>
    </source>
</evidence>